<evidence type="ECO:0000256" key="3">
    <source>
        <dbReference type="ARBA" id="ARBA00023082"/>
    </source>
</evidence>
<evidence type="ECO:0000256" key="5">
    <source>
        <dbReference type="ARBA" id="ARBA00023163"/>
    </source>
</evidence>
<dbReference type="InterPro" id="IPR014284">
    <property type="entry name" value="RNA_pol_sigma-70_dom"/>
</dbReference>
<dbReference type="Proteomes" id="UP000272503">
    <property type="component" value="Unassembled WGS sequence"/>
</dbReference>
<evidence type="ECO:0000256" key="1">
    <source>
        <dbReference type="ARBA" id="ARBA00010641"/>
    </source>
</evidence>
<dbReference type="InterPro" id="IPR007627">
    <property type="entry name" value="RNA_pol_sigma70_r2"/>
</dbReference>
<reference evidence="8 9" key="1">
    <citation type="submission" date="2018-10" db="EMBL/GenBank/DDBJ databases">
        <authorList>
            <person name="Li J."/>
        </authorList>
    </citation>
    <scope>NUCLEOTIDE SEQUENCE [LARGE SCALE GENOMIC DNA]</scope>
    <source>
        <strain evidence="8 9">IF 016277</strain>
    </source>
</reference>
<evidence type="ECO:0000313" key="8">
    <source>
        <dbReference type="EMBL" id="RLP77819.1"/>
    </source>
</evidence>
<evidence type="ECO:0000259" key="7">
    <source>
        <dbReference type="Pfam" id="PF08281"/>
    </source>
</evidence>
<dbReference type="GO" id="GO:0003677">
    <property type="term" value="F:DNA binding"/>
    <property type="evidence" value="ECO:0007669"/>
    <property type="project" value="UniProtKB-KW"/>
</dbReference>
<dbReference type="GO" id="GO:0016987">
    <property type="term" value="F:sigma factor activity"/>
    <property type="evidence" value="ECO:0007669"/>
    <property type="project" value="UniProtKB-KW"/>
</dbReference>
<dbReference type="InterPro" id="IPR013325">
    <property type="entry name" value="RNA_pol_sigma_r2"/>
</dbReference>
<dbReference type="RefSeq" id="WP_121646915.1">
    <property type="nucleotide sequence ID" value="NZ_RCUX01000001.1"/>
</dbReference>
<evidence type="ECO:0000313" key="9">
    <source>
        <dbReference type="Proteomes" id="UP000272503"/>
    </source>
</evidence>
<name>A0A3L7ABP0_9MICO</name>
<dbReference type="Gene3D" id="1.10.1740.10">
    <property type="match status" value="1"/>
</dbReference>
<gene>
    <name evidence="8" type="ORF">D9V32_00335</name>
</gene>
<dbReference type="AlphaFoldDB" id="A0A3L7ABP0"/>
<dbReference type="EMBL" id="RCUX01000001">
    <property type="protein sequence ID" value="RLP77819.1"/>
    <property type="molecule type" value="Genomic_DNA"/>
</dbReference>
<dbReference type="InterPro" id="IPR039425">
    <property type="entry name" value="RNA_pol_sigma-70-like"/>
</dbReference>
<comment type="similarity">
    <text evidence="1">Belongs to the sigma-70 factor family. ECF subfamily.</text>
</comment>
<feature type="domain" description="RNA polymerase sigma-70 region 2" evidence="6">
    <location>
        <begin position="4"/>
        <end position="64"/>
    </location>
</feature>
<dbReference type="SUPFAM" id="SSF88946">
    <property type="entry name" value="Sigma2 domain of RNA polymerase sigma factors"/>
    <property type="match status" value="1"/>
</dbReference>
<evidence type="ECO:0000259" key="6">
    <source>
        <dbReference type="Pfam" id="PF04542"/>
    </source>
</evidence>
<keyword evidence="2" id="KW-0805">Transcription regulation</keyword>
<protein>
    <submittedName>
        <fullName evidence="8">Sigma-70 family RNA polymerase sigma factor</fullName>
    </submittedName>
</protein>
<proteinExistence type="inferred from homology"/>
<keyword evidence="5" id="KW-0804">Transcription</keyword>
<comment type="caution">
    <text evidence="8">The sequence shown here is derived from an EMBL/GenBank/DDBJ whole genome shotgun (WGS) entry which is preliminary data.</text>
</comment>
<keyword evidence="4" id="KW-0238">DNA-binding</keyword>
<organism evidence="8 9">
    <name type="scientific">Mycetocola tolaasinivorans</name>
    <dbReference type="NCBI Taxonomy" id="76635"/>
    <lineage>
        <taxon>Bacteria</taxon>
        <taxon>Bacillati</taxon>
        <taxon>Actinomycetota</taxon>
        <taxon>Actinomycetes</taxon>
        <taxon>Micrococcales</taxon>
        <taxon>Microbacteriaceae</taxon>
        <taxon>Mycetocola</taxon>
    </lineage>
</organism>
<dbReference type="InterPro" id="IPR013324">
    <property type="entry name" value="RNA_pol_sigma_r3/r4-like"/>
</dbReference>
<sequence>MWVQHASAARAFALSVTHRFDPDDLVSEAFTRILQRVNNGHPVTRAFKSYLYTTIRNIAIDWSRVDREIATDTVPEIADIRTPEHIVASLEPNAVVVEAFVMLPERSKDALWLTAVERMKPKEVANLMGVSPGAVAQMTFRARGQLRTQWLGVQIRKGQTSADCAEALYAWDSGKSDQTVTWESHIDVCVNCADLLAQFKVLPKTRS</sequence>
<keyword evidence="9" id="KW-1185">Reference proteome</keyword>
<evidence type="ECO:0000256" key="4">
    <source>
        <dbReference type="ARBA" id="ARBA00023125"/>
    </source>
</evidence>
<dbReference type="Gene3D" id="1.10.10.10">
    <property type="entry name" value="Winged helix-like DNA-binding domain superfamily/Winged helix DNA-binding domain"/>
    <property type="match status" value="1"/>
</dbReference>
<dbReference type="PANTHER" id="PTHR43133">
    <property type="entry name" value="RNA POLYMERASE ECF-TYPE SIGMA FACTO"/>
    <property type="match status" value="1"/>
</dbReference>
<dbReference type="SUPFAM" id="SSF88659">
    <property type="entry name" value="Sigma3 and sigma4 domains of RNA polymerase sigma factors"/>
    <property type="match status" value="1"/>
</dbReference>
<evidence type="ECO:0000256" key="2">
    <source>
        <dbReference type="ARBA" id="ARBA00023015"/>
    </source>
</evidence>
<dbReference type="NCBIfam" id="TIGR02937">
    <property type="entry name" value="sigma70-ECF"/>
    <property type="match status" value="1"/>
</dbReference>
<dbReference type="Pfam" id="PF04542">
    <property type="entry name" value="Sigma70_r2"/>
    <property type="match status" value="1"/>
</dbReference>
<dbReference type="GO" id="GO:0006352">
    <property type="term" value="P:DNA-templated transcription initiation"/>
    <property type="evidence" value="ECO:0007669"/>
    <property type="project" value="InterPro"/>
</dbReference>
<keyword evidence="3" id="KW-0731">Sigma factor</keyword>
<accession>A0A3L7ABP0</accession>
<dbReference type="Pfam" id="PF08281">
    <property type="entry name" value="Sigma70_r4_2"/>
    <property type="match status" value="1"/>
</dbReference>
<feature type="domain" description="RNA polymerase sigma factor 70 region 4 type 2" evidence="7">
    <location>
        <begin position="98"/>
        <end position="146"/>
    </location>
</feature>
<dbReference type="InterPro" id="IPR013249">
    <property type="entry name" value="RNA_pol_sigma70_r4_t2"/>
</dbReference>
<dbReference type="PANTHER" id="PTHR43133:SF8">
    <property type="entry name" value="RNA POLYMERASE SIGMA FACTOR HI_1459-RELATED"/>
    <property type="match status" value="1"/>
</dbReference>
<dbReference type="InterPro" id="IPR036388">
    <property type="entry name" value="WH-like_DNA-bd_sf"/>
</dbReference>